<evidence type="ECO:0000313" key="2">
    <source>
        <dbReference type="Proteomes" id="UP000265566"/>
    </source>
</evidence>
<reference evidence="2" key="1">
    <citation type="journal article" date="2018" name="Nat. Plants">
        <title>Whole-genome landscape of Medicago truncatula symbiotic genes.</title>
        <authorList>
            <person name="Pecrix Y."/>
            <person name="Staton S.E."/>
            <person name="Sallet E."/>
            <person name="Lelandais-Briere C."/>
            <person name="Moreau S."/>
            <person name="Carrere S."/>
            <person name="Blein T."/>
            <person name="Jardinaud M.F."/>
            <person name="Latrasse D."/>
            <person name="Zouine M."/>
            <person name="Zahm M."/>
            <person name="Kreplak J."/>
            <person name="Mayjonade B."/>
            <person name="Satge C."/>
            <person name="Perez M."/>
            <person name="Cauet S."/>
            <person name="Marande W."/>
            <person name="Chantry-Darmon C."/>
            <person name="Lopez-Roques C."/>
            <person name="Bouchez O."/>
            <person name="Berard A."/>
            <person name="Debelle F."/>
            <person name="Munos S."/>
            <person name="Bendahmane A."/>
            <person name="Berges H."/>
            <person name="Niebel A."/>
            <person name="Buitink J."/>
            <person name="Frugier F."/>
            <person name="Benhamed M."/>
            <person name="Crespi M."/>
            <person name="Gouzy J."/>
            <person name="Gamas P."/>
        </authorList>
    </citation>
    <scope>NUCLEOTIDE SEQUENCE [LARGE SCALE GENOMIC DNA]</scope>
    <source>
        <strain evidence="2">cv. Jemalong A17</strain>
    </source>
</reference>
<sequence>MSHNTLRHNLIFTSIMNEMVKLPLQLIQPVIGEITHPLVYFEERYM</sequence>
<dbReference type="Proteomes" id="UP000265566">
    <property type="component" value="Chromosome 5"/>
</dbReference>
<proteinExistence type="predicted"/>
<name>A0A396HRK0_MEDTR</name>
<dbReference type="EMBL" id="PSQE01000005">
    <property type="protein sequence ID" value="RHN53995.1"/>
    <property type="molecule type" value="Genomic_DNA"/>
</dbReference>
<accession>A0A396HRK0</accession>
<protein>
    <submittedName>
        <fullName evidence="1">Uncharacterized protein</fullName>
    </submittedName>
</protein>
<organism evidence="1 2">
    <name type="scientific">Medicago truncatula</name>
    <name type="common">Barrel medic</name>
    <name type="synonym">Medicago tribuloides</name>
    <dbReference type="NCBI Taxonomy" id="3880"/>
    <lineage>
        <taxon>Eukaryota</taxon>
        <taxon>Viridiplantae</taxon>
        <taxon>Streptophyta</taxon>
        <taxon>Embryophyta</taxon>
        <taxon>Tracheophyta</taxon>
        <taxon>Spermatophyta</taxon>
        <taxon>Magnoliopsida</taxon>
        <taxon>eudicotyledons</taxon>
        <taxon>Gunneridae</taxon>
        <taxon>Pentapetalae</taxon>
        <taxon>rosids</taxon>
        <taxon>fabids</taxon>
        <taxon>Fabales</taxon>
        <taxon>Fabaceae</taxon>
        <taxon>Papilionoideae</taxon>
        <taxon>50 kb inversion clade</taxon>
        <taxon>NPAAA clade</taxon>
        <taxon>Hologalegina</taxon>
        <taxon>IRL clade</taxon>
        <taxon>Trifolieae</taxon>
        <taxon>Medicago</taxon>
    </lineage>
</organism>
<gene>
    <name evidence="1" type="ORF">MtrunA17_Chr5g0401901</name>
</gene>
<dbReference type="Gramene" id="rna28970">
    <property type="protein sequence ID" value="RHN53995.1"/>
    <property type="gene ID" value="gene28970"/>
</dbReference>
<comment type="caution">
    <text evidence="1">The sequence shown here is derived from an EMBL/GenBank/DDBJ whole genome shotgun (WGS) entry which is preliminary data.</text>
</comment>
<dbReference type="AlphaFoldDB" id="A0A396HRK0"/>
<evidence type="ECO:0000313" key="1">
    <source>
        <dbReference type="EMBL" id="RHN53995.1"/>
    </source>
</evidence>